<dbReference type="GO" id="GO:0016491">
    <property type="term" value="F:oxidoreductase activity"/>
    <property type="evidence" value="ECO:0007669"/>
    <property type="project" value="UniProtKB-KW"/>
</dbReference>
<dbReference type="InterPro" id="IPR055170">
    <property type="entry name" value="GFO_IDH_MocA-like_dom"/>
</dbReference>
<feature type="domain" description="Gfo/Idh/MocA-like oxidoreductase N-terminal" evidence="3">
    <location>
        <begin position="13"/>
        <end position="131"/>
    </location>
</feature>
<evidence type="ECO:0000259" key="4">
    <source>
        <dbReference type="Pfam" id="PF22725"/>
    </source>
</evidence>
<dbReference type="SUPFAM" id="SSF55347">
    <property type="entry name" value="Glyceraldehyde-3-phosphate dehydrogenase-like, C-terminal domain"/>
    <property type="match status" value="1"/>
</dbReference>
<organism evidence="5 6">
    <name type="scientific">Dictyobacter aurantiacus</name>
    <dbReference type="NCBI Taxonomy" id="1936993"/>
    <lineage>
        <taxon>Bacteria</taxon>
        <taxon>Bacillati</taxon>
        <taxon>Chloroflexota</taxon>
        <taxon>Ktedonobacteria</taxon>
        <taxon>Ktedonobacterales</taxon>
        <taxon>Dictyobacteraceae</taxon>
        <taxon>Dictyobacter</taxon>
    </lineage>
</organism>
<dbReference type="PANTHER" id="PTHR22604">
    <property type="entry name" value="OXIDOREDUCTASES"/>
    <property type="match status" value="1"/>
</dbReference>
<dbReference type="OrthoDB" id="9783105at2"/>
<dbReference type="RefSeq" id="WP_126594509.1">
    <property type="nucleotide sequence ID" value="NZ_BIFQ01000001.1"/>
</dbReference>
<dbReference type="Pfam" id="PF22725">
    <property type="entry name" value="GFO_IDH_MocA_C3"/>
    <property type="match status" value="1"/>
</dbReference>
<evidence type="ECO:0000256" key="1">
    <source>
        <dbReference type="ARBA" id="ARBA00010928"/>
    </source>
</evidence>
<accession>A0A401Z8Q2</accession>
<sequence>MEPRILIRKDPVRWGILSTANIGVRAVAPAIRASSNGKLIAVGSRDKNHATEAYSFAPNVRIYDSYDAIIEDPEIEAVYIPLPNSLHAEWSIRALQAGKHVLCEKPMAITREEGEEMVQVARDSGVLLMEAFMYRFHPQIVWALEQIRAGVIGPVRLVRSSFSFDIRTRSENIRLQPDLAGGSLMDVGCYPINLFRAIYERSPRSVAARVHVTGPVSVDLATNAVLDYGDGCFGILDSSFGLPSRQGAEIIGEAGMITLPVPFTPGNYDMTAFITKDGQMQEQSFSGVDQYQLEVEHFAQCIRSHQDPQLSLSETLENLATIEAIYEAAGLDWPII</sequence>
<dbReference type="Gene3D" id="3.30.360.10">
    <property type="entry name" value="Dihydrodipicolinate Reductase, domain 2"/>
    <property type="match status" value="1"/>
</dbReference>
<dbReference type="InterPro" id="IPR036291">
    <property type="entry name" value="NAD(P)-bd_dom_sf"/>
</dbReference>
<reference evidence="6" key="1">
    <citation type="submission" date="2018-12" db="EMBL/GenBank/DDBJ databases">
        <title>Tengunoibacter tsumagoiensis gen. nov., sp. nov., Dictyobacter kobayashii sp. nov., D. alpinus sp. nov., and D. joshuensis sp. nov. and description of Dictyobacteraceae fam. nov. within the order Ktedonobacterales isolated from Tengu-no-mugimeshi.</title>
        <authorList>
            <person name="Wang C.M."/>
            <person name="Zheng Y."/>
            <person name="Sakai Y."/>
            <person name="Toyoda A."/>
            <person name="Minakuchi Y."/>
            <person name="Abe K."/>
            <person name="Yokota A."/>
            <person name="Yabe S."/>
        </authorList>
    </citation>
    <scope>NUCLEOTIDE SEQUENCE [LARGE SCALE GENOMIC DNA]</scope>
    <source>
        <strain evidence="6">S-27</strain>
    </source>
</reference>
<keyword evidence="6" id="KW-1185">Reference proteome</keyword>
<keyword evidence="2" id="KW-0560">Oxidoreductase</keyword>
<dbReference type="EMBL" id="BIFQ01000001">
    <property type="protein sequence ID" value="GCE03209.1"/>
    <property type="molecule type" value="Genomic_DNA"/>
</dbReference>
<name>A0A401Z8Q2_9CHLR</name>
<comment type="caution">
    <text evidence="5">The sequence shown here is derived from an EMBL/GenBank/DDBJ whole genome shotgun (WGS) entry which is preliminary data.</text>
</comment>
<dbReference type="SUPFAM" id="SSF51735">
    <property type="entry name" value="NAD(P)-binding Rossmann-fold domains"/>
    <property type="match status" value="1"/>
</dbReference>
<protein>
    <submittedName>
        <fullName evidence="5">Oxidoreductase</fullName>
    </submittedName>
</protein>
<dbReference type="GO" id="GO:0000166">
    <property type="term" value="F:nucleotide binding"/>
    <property type="evidence" value="ECO:0007669"/>
    <property type="project" value="InterPro"/>
</dbReference>
<comment type="similarity">
    <text evidence="1">Belongs to the Gfo/Idh/MocA family.</text>
</comment>
<evidence type="ECO:0000256" key="2">
    <source>
        <dbReference type="ARBA" id="ARBA00023002"/>
    </source>
</evidence>
<dbReference type="Proteomes" id="UP000287224">
    <property type="component" value="Unassembled WGS sequence"/>
</dbReference>
<evidence type="ECO:0000259" key="3">
    <source>
        <dbReference type="Pfam" id="PF01408"/>
    </source>
</evidence>
<dbReference type="Pfam" id="PF01408">
    <property type="entry name" value="GFO_IDH_MocA"/>
    <property type="match status" value="1"/>
</dbReference>
<dbReference type="AlphaFoldDB" id="A0A401Z8Q2"/>
<proteinExistence type="inferred from homology"/>
<dbReference type="InterPro" id="IPR000683">
    <property type="entry name" value="Gfo/Idh/MocA-like_OxRdtase_N"/>
</dbReference>
<evidence type="ECO:0000313" key="6">
    <source>
        <dbReference type="Proteomes" id="UP000287224"/>
    </source>
</evidence>
<dbReference type="InterPro" id="IPR050984">
    <property type="entry name" value="Gfo/Idh/MocA_domain"/>
</dbReference>
<dbReference type="PANTHER" id="PTHR22604:SF105">
    <property type="entry name" value="TRANS-1,2-DIHYDROBENZENE-1,2-DIOL DEHYDROGENASE"/>
    <property type="match status" value="1"/>
</dbReference>
<evidence type="ECO:0000313" key="5">
    <source>
        <dbReference type="EMBL" id="GCE03209.1"/>
    </source>
</evidence>
<feature type="domain" description="GFO/IDH/MocA-like oxidoreductase" evidence="4">
    <location>
        <begin position="145"/>
        <end position="257"/>
    </location>
</feature>
<gene>
    <name evidence="5" type="ORF">KDAU_05380</name>
</gene>
<dbReference type="Gene3D" id="3.40.50.720">
    <property type="entry name" value="NAD(P)-binding Rossmann-like Domain"/>
    <property type="match status" value="1"/>
</dbReference>